<feature type="transmembrane region" description="Helical" evidence="16">
    <location>
        <begin position="194"/>
        <end position="218"/>
    </location>
</feature>
<keyword evidence="6" id="KW-0336">GPI-anchor</keyword>
<keyword evidence="7 16" id="KW-0812">Transmembrane</keyword>
<feature type="transmembrane region" description="Helical" evidence="16">
    <location>
        <begin position="152"/>
        <end position="174"/>
    </location>
</feature>
<evidence type="ECO:0000256" key="4">
    <source>
        <dbReference type="ARBA" id="ARBA00010031"/>
    </source>
</evidence>
<dbReference type="EMBL" id="ML994666">
    <property type="protein sequence ID" value="KAF2179503.1"/>
    <property type="molecule type" value="Genomic_DNA"/>
</dbReference>
<dbReference type="Pfam" id="PF20684">
    <property type="entry name" value="Fung_rhodopsin"/>
    <property type="match status" value="1"/>
</dbReference>
<evidence type="ECO:0000256" key="14">
    <source>
        <dbReference type="PROSITE-ProRule" id="PRU01356"/>
    </source>
</evidence>
<protein>
    <recommendedName>
        <fullName evidence="17">CFEM domain-containing protein</fullName>
    </recommendedName>
</protein>
<feature type="disulfide bond" evidence="14">
    <location>
        <begin position="66"/>
        <end position="73"/>
    </location>
</feature>
<feature type="transmembrane region" description="Helical" evidence="16">
    <location>
        <begin position="230"/>
        <end position="252"/>
    </location>
</feature>
<dbReference type="Pfam" id="PF05730">
    <property type="entry name" value="CFEM"/>
    <property type="match status" value="1"/>
</dbReference>
<dbReference type="GO" id="GO:0098552">
    <property type="term" value="C:side of membrane"/>
    <property type="evidence" value="ECO:0007669"/>
    <property type="project" value="UniProtKB-KW"/>
</dbReference>
<comment type="subcellular location">
    <subcellularLocation>
        <location evidence="2">Membrane</location>
        <topology evidence="2">Lipid-anchor</topology>
        <topology evidence="2">GPI-anchor</topology>
    </subcellularLocation>
    <subcellularLocation>
        <location evidence="1">Membrane</location>
        <topology evidence="1">Multi-pass membrane protein</topology>
    </subcellularLocation>
    <subcellularLocation>
        <location evidence="3">Secreted</location>
    </subcellularLocation>
</comment>
<dbReference type="InterPro" id="IPR049326">
    <property type="entry name" value="Rhodopsin_dom_fungi"/>
</dbReference>
<evidence type="ECO:0000256" key="16">
    <source>
        <dbReference type="SAM" id="Phobius"/>
    </source>
</evidence>
<keyword evidence="14" id="KW-0479">Metal-binding</keyword>
<evidence type="ECO:0000256" key="12">
    <source>
        <dbReference type="ARBA" id="ARBA00023288"/>
    </source>
</evidence>
<feature type="transmembrane region" description="Helical" evidence="16">
    <location>
        <begin position="272"/>
        <end position="295"/>
    </location>
</feature>
<evidence type="ECO:0000256" key="15">
    <source>
        <dbReference type="SAM" id="MobiDB-lite"/>
    </source>
</evidence>
<feature type="transmembrane region" description="Helical" evidence="16">
    <location>
        <begin position="21"/>
        <end position="40"/>
    </location>
</feature>
<comment type="similarity">
    <text evidence="13">Belongs to the SAT4 family.</text>
</comment>
<evidence type="ECO:0000256" key="8">
    <source>
        <dbReference type="ARBA" id="ARBA00022729"/>
    </source>
</evidence>
<dbReference type="InterPro" id="IPR052337">
    <property type="entry name" value="SAT4-like"/>
</dbReference>
<feature type="transmembrane region" description="Helical" evidence="16">
    <location>
        <begin position="347"/>
        <end position="374"/>
    </location>
</feature>
<dbReference type="GO" id="GO:0005576">
    <property type="term" value="C:extracellular region"/>
    <property type="evidence" value="ECO:0007669"/>
    <property type="project" value="UniProtKB-SubCell"/>
</dbReference>
<dbReference type="InterPro" id="IPR008427">
    <property type="entry name" value="Extracellular_membr_CFEM_dom"/>
</dbReference>
<gene>
    <name evidence="18" type="ORF">K469DRAFT_641054</name>
</gene>
<keyword evidence="12" id="KW-0449">Lipoprotein</keyword>
<evidence type="ECO:0000256" key="11">
    <source>
        <dbReference type="ARBA" id="ARBA00023157"/>
    </source>
</evidence>
<evidence type="ECO:0000256" key="13">
    <source>
        <dbReference type="ARBA" id="ARBA00038359"/>
    </source>
</evidence>
<reference evidence="18" key="1">
    <citation type="journal article" date="2020" name="Stud. Mycol.">
        <title>101 Dothideomycetes genomes: a test case for predicting lifestyles and emergence of pathogens.</title>
        <authorList>
            <person name="Haridas S."/>
            <person name="Albert R."/>
            <person name="Binder M."/>
            <person name="Bloem J."/>
            <person name="Labutti K."/>
            <person name="Salamov A."/>
            <person name="Andreopoulos B."/>
            <person name="Baker S."/>
            <person name="Barry K."/>
            <person name="Bills G."/>
            <person name="Bluhm B."/>
            <person name="Cannon C."/>
            <person name="Castanera R."/>
            <person name="Culley D."/>
            <person name="Daum C."/>
            <person name="Ezra D."/>
            <person name="Gonzalez J."/>
            <person name="Henrissat B."/>
            <person name="Kuo A."/>
            <person name="Liang C."/>
            <person name="Lipzen A."/>
            <person name="Lutzoni F."/>
            <person name="Magnuson J."/>
            <person name="Mondo S."/>
            <person name="Nolan M."/>
            <person name="Ohm R."/>
            <person name="Pangilinan J."/>
            <person name="Park H.-J."/>
            <person name="Ramirez L."/>
            <person name="Alfaro M."/>
            <person name="Sun H."/>
            <person name="Tritt A."/>
            <person name="Yoshinaga Y."/>
            <person name="Zwiers L.-H."/>
            <person name="Turgeon B."/>
            <person name="Goodwin S."/>
            <person name="Spatafora J."/>
            <person name="Crous P."/>
            <person name="Grigoriev I."/>
        </authorList>
    </citation>
    <scope>NUCLEOTIDE SEQUENCE</scope>
    <source>
        <strain evidence="18">CBS 207.26</strain>
    </source>
</reference>
<comment type="similarity">
    <text evidence="4">Belongs to the RBT5 family.</text>
</comment>
<feature type="binding site" description="axial binding residue" evidence="14">
    <location>
        <position position="70"/>
    </location>
    <ligand>
        <name>heme</name>
        <dbReference type="ChEBI" id="CHEBI:30413"/>
    </ligand>
    <ligandPart>
        <name>Fe</name>
        <dbReference type="ChEBI" id="CHEBI:18248"/>
    </ligandPart>
</feature>
<keyword evidence="14" id="KW-0349">Heme</keyword>
<dbReference type="PANTHER" id="PTHR33048">
    <property type="entry name" value="PTH11-LIKE INTEGRAL MEMBRANE PROTEIN (AFU_ORTHOLOGUE AFUA_5G11245)"/>
    <property type="match status" value="1"/>
</dbReference>
<dbReference type="Proteomes" id="UP000800200">
    <property type="component" value="Unassembled WGS sequence"/>
</dbReference>
<evidence type="ECO:0000256" key="2">
    <source>
        <dbReference type="ARBA" id="ARBA00004589"/>
    </source>
</evidence>
<keyword evidence="10 16" id="KW-0472">Membrane</keyword>
<feature type="region of interest" description="Disordered" evidence="15">
    <location>
        <begin position="383"/>
        <end position="412"/>
    </location>
</feature>
<feature type="transmembrane region" description="Helical" evidence="16">
    <location>
        <begin position="119"/>
        <end position="140"/>
    </location>
</feature>
<keyword evidence="9 16" id="KW-1133">Transmembrane helix</keyword>
<feature type="transmembrane region" description="Helical" evidence="16">
    <location>
        <begin position="307"/>
        <end position="327"/>
    </location>
</feature>
<feature type="disulfide bond" evidence="14">
    <location>
        <begin position="75"/>
        <end position="108"/>
    </location>
</feature>
<dbReference type="PANTHER" id="PTHR33048:SF131">
    <property type="entry name" value="INTEGRAL MEMBRANE PROTEIN"/>
    <property type="match status" value="1"/>
</dbReference>
<feature type="domain" description="CFEM" evidence="17">
    <location>
        <begin position="24"/>
        <end position="135"/>
    </location>
</feature>
<feature type="disulfide bond" evidence="14">
    <location>
        <begin position="52"/>
        <end position="92"/>
    </location>
</feature>
<keyword evidence="11 14" id="KW-1015">Disulfide bond</keyword>
<sequence>MLSLQKSIPGTGVCLRMGIHPISSSILLVLCVFYAATVAGQTSLSIADLPPCGVQCLLSTLPASGCGITDTVCQCGSNKLAQDTSACMLANCTMADSLQTAKVQASLCNLPNPDRSDEMIVYTAAVLAIAVFFVILRLIGKYLSNRLAKDDIVLVGALLLAVLPATCTIAMSTLGFGRHLWDLEDGRLLKILRFFFIGECAYVVVLGIIKISLIVFYLQIFVFRSFQIAAYIILGFVVTSTLTVFFLTLFACSPVESFWNKDVKGRCLDINALAYANGAVAIVGDIAILATPMASLHKLHMKLYRKFLIAIMFSVGSFGCITSIIRLRSLLVFGNSIDPTWDYVPVVTWTTLELGAGFVCACLPSVRILFAMLLPKKLLTSRGSDPSYNTPAVELSDQSHSKRRHGKSKESWQHIPEDIIDEEVRRAQSDIGIALPRRTFQSPISPSLYSQMGVDEERMELSEERGRGSFWRRSWLPPLNFGRDSYFNKMNATV</sequence>
<proteinExistence type="inferred from homology"/>
<keyword evidence="8" id="KW-0732">Signal</keyword>
<dbReference type="OrthoDB" id="408702at2759"/>
<evidence type="ECO:0000256" key="1">
    <source>
        <dbReference type="ARBA" id="ARBA00004141"/>
    </source>
</evidence>
<dbReference type="AlphaFoldDB" id="A0A6A6DKM7"/>
<evidence type="ECO:0000256" key="5">
    <source>
        <dbReference type="ARBA" id="ARBA00022525"/>
    </source>
</evidence>
<keyword evidence="5" id="KW-0964">Secreted</keyword>
<keyword evidence="6" id="KW-0325">Glycoprotein</keyword>
<keyword evidence="19" id="KW-1185">Reference proteome</keyword>
<keyword evidence="14" id="KW-0408">Iron</keyword>
<dbReference type="PROSITE" id="PS52012">
    <property type="entry name" value="CFEM"/>
    <property type="match status" value="1"/>
</dbReference>
<evidence type="ECO:0000256" key="6">
    <source>
        <dbReference type="ARBA" id="ARBA00022622"/>
    </source>
</evidence>
<accession>A0A6A6DKM7</accession>
<evidence type="ECO:0000256" key="9">
    <source>
        <dbReference type="ARBA" id="ARBA00022989"/>
    </source>
</evidence>
<feature type="disulfide bond" evidence="14">
    <location>
        <begin position="56"/>
        <end position="87"/>
    </location>
</feature>
<evidence type="ECO:0000313" key="19">
    <source>
        <dbReference type="Proteomes" id="UP000800200"/>
    </source>
</evidence>
<name>A0A6A6DKM7_9PEZI</name>
<organism evidence="18 19">
    <name type="scientific">Zopfia rhizophila CBS 207.26</name>
    <dbReference type="NCBI Taxonomy" id="1314779"/>
    <lineage>
        <taxon>Eukaryota</taxon>
        <taxon>Fungi</taxon>
        <taxon>Dikarya</taxon>
        <taxon>Ascomycota</taxon>
        <taxon>Pezizomycotina</taxon>
        <taxon>Dothideomycetes</taxon>
        <taxon>Dothideomycetes incertae sedis</taxon>
        <taxon>Zopfiaceae</taxon>
        <taxon>Zopfia</taxon>
    </lineage>
</organism>
<evidence type="ECO:0000259" key="17">
    <source>
        <dbReference type="PROSITE" id="PS52012"/>
    </source>
</evidence>
<evidence type="ECO:0000256" key="7">
    <source>
        <dbReference type="ARBA" id="ARBA00022692"/>
    </source>
</evidence>
<evidence type="ECO:0000313" key="18">
    <source>
        <dbReference type="EMBL" id="KAF2179503.1"/>
    </source>
</evidence>
<evidence type="ECO:0000256" key="10">
    <source>
        <dbReference type="ARBA" id="ARBA00023136"/>
    </source>
</evidence>
<dbReference type="GO" id="GO:0046872">
    <property type="term" value="F:metal ion binding"/>
    <property type="evidence" value="ECO:0007669"/>
    <property type="project" value="UniProtKB-UniRule"/>
</dbReference>
<evidence type="ECO:0000256" key="3">
    <source>
        <dbReference type="ARBA" id="ARBA00004613"/>
    </source>
</evidence>